<dbReference type="CDD" id="cd00090">
    <property type="entry name" value="HTH_ARSR"/>
    <property type="match status" value="1"/>
</dbReference>
<dbReference type="RefSeq" id="WP_204077090.1">
    <property type="nucleotide sequence ID" value="NZ_BAABHI010000044.1"/>
</dbReference>
<evidence type="ECO:0000313" key="5">
    <source>
        <dbReference type="EMBL" id="GII41638.1"/>
    </source>
</evidence>
<feature type="domain" description="HTH arsR-type" evidence="4">
    <location>
        <begin position="249"/>
        <end position="323"/>
    </location>
</feature>
<evidence type="ECO:0000256" key="3">
    <source>
        <dbReference type="ARBA" id="ARBA00023163"/>
    </source>
</evidence>
<protein>
    <submittedName>
        <fullName evidence="5">Transcriptional regulator</fullName>
    </submittedName>
</protein>
<dbReference type="Pfam" id="PF12840">
    <property type="entry name" value="HTH_20"/>
    <property type="match status" value="1"/>
</dbReference>
<evidence type="ECO:0000256" key="1">
    <source>
        <dbReference type="ARBA" id="ARBA00023015"/>
    </source>
</evidence>
<dbReference type="EMBL" id="BOOP01000035">
    <property type="protein sequence ID" value="GII41638.1"/>
    <property type="molecule type" value="Genomic_DNA"/>
</dbReference>
<reference evidence="5 6" key="1">
    <citation type="submission" date="2021-01" db="EMBL/GenBank/DDBJ databases">
        <title>Whole genome shotgun sequence of Planotetraspora phitsanulokensis NBRC 104273.</title>
        <authorList>
            <person name="Komaki H."/>
            <person name="Tamura T."/>
        </authorList>
    </citation>
    <scope>NUCLEOTIDE SEQUENCE [LARGE SCALE GENOMIC DNA]</scope>
    <source>
        <strain evidence="5 6">NBRC 104273</strain>
    </source>
</reference>
<proteinExistence type="predicted"/>
<dbReference type="InterPro" id="IPR001845">
    <property type="entry name" value="HTH_ArsR_DNA-bd_dom"/>
</dbReference>
<gene>
    <name evidence="5" type="ORF">Pph01_66410</name>
</gene>
<dbReference type="AlphaFoldDB" id="A0A8J3UA91"/>
<keyword evidence="2" id="KW-0238">DNA-binding</keyword>
<keyword evidence="3" id="KW-0804">Transcription</keyword>
<accession>A0A8J3UA91</accession>
<keyword evidence="1" id="KW-0805">Transcription regulation</keyword>
<dbReference type="InterPro" id="IPR011991">
    <property type="entry name" value="ArsR-like_HTH"/>
</dbReference>
<dbReference type="SMART" id="SM00418">
    <property type="entry name" value="HTH_ARSR"/>
    <property type="match status" value="1"/>
</dbReference>
<dbReference type="PANTHER" id="PTHR43132">
    <property type="entry name" value="ARSENICAL RESISTANCE OPERON REPRESSOR ARSR-RELATED"/>
    <property type="match status" value="1"/>
</dbReference>
<evidence type="ECO:0000313" key="6">
    <source>
        <dbReference type="Proteomes" id="UP000622547"/>
    </source>
</evidence>
<dbReference type="Proteomes" id="UP000622547">
    <property type="component" value="Unassembled WGS sequence"/>
</dbReference>
<sequence length="323" mass="35156">MLSELAFSADDLALTRFAISPMWEVVTSFRLLAMGSAHPVHRTWFDQVRPRVAAARLDSGYLAELIPASRYLPDFLTPPPDEPTPTLDAELAAIRATPADQVLADLDVLGGTGPLGRALRADPEGRLARLTEEIEVYWGLALAPYWAKIRVVLDADVFHRARQVAERGAGHLFNDLHSTVSWDDNTLRLVRRHCGIRRETTGSGLLLVPSVFADGMLTWSRSPEPPQLAYPARGIGTLWEHRPVAHIEAIARVLGRSRSVILAELEAPASTTELARRTGISAAGVSQHLTALRDAGMVSAHRAGHSVLYARTTIAESLLATPA</sequence>
<dbReference type="InterPro" id="IPR051011">
    <property type="entry name" value="Metal_resp_trans_reg"/>
</dbReference>
<evidence type="ECO:0000256" key="2">
    <source>
        <dbReference type="ARBA" id="ARBA00023125"/>
    </source>
</evidence>
<organism evidence="5 6">
    <name type="scientific">Planotetraspora phitsanulokensis</name>
    <dbReference type="NCBI Taxonomy" id="575192"/>
    <lineage>
        <taxon>Bacteria</taxon>
        <taxon>Bacillati</taxon>
        <taxon>Actinomycetota</taxon>
        <taxon>Actinomycetes</taxon>
        <taxon>Streptosporangiales</taxon>
        <taxon>Streptosporangiaceae</taxon>
        <taxon>Planotetraspora</taxon>
    </lineage>
</organism>
<evidence type="ECO:0000259" key="4">
    <source>
        <dbReference type="SMART" id="SM00418"/>
    </source>
</evidence>
<dbReference type="InterPro" id="IPR036388">
    <property type="entry name" value="WH-like_DNA-bd_sf"/>
</dbReference>
<name>A0A8J3UA91_9ACTN</name>
<dbReference type="GO" id="GO:0003677">
    <property type="term" value="F:DNA binding"/>
    <property type="evidence" value="ECO:0007669"/>
    <property type="project" value="UniProtKB-KW"/>
</dbReference>
<dbReference type="Gene3D" id="1.10.10.10">
    <property type="entry name" value="Winged helix-like DNA-binding domain superfamily/Winged helix DNA-binding domain"/>
    <property type="match status" value="1"/>
</dbReference>
<comment type="caution">
    <text evidence="5">The sequence shown here is derived from an EMBL/GenBank/DDBJ whole genome shotgun (WGS) entry which is preliminary data.</text>
</comment>
<dbReference type="PANTHER" id="PTHR43132:SF6">
    <property type="entry name" value="HTH-TYPE TRANSCRIPTIONAL REPRESSOR CZRA"/>
    <property type="match status" value="1"/>
</dbReference>
<keyword evidence="6" id="KW-1185">Reference proteome</keyword>
<dbReference type="SUPFAM" id="SSF46785">
    <property type="entry name" value="Winged helix' DNA-binding domain"/>
    <property type="match status" value="1"/>
</dbReference>
<dbReference type="GO" id="GO:0003700">
    <property type="term" value="F:DNA-binding transcription factor activity"/>
    <property type="evidence" value="ECO:0007669"/>
    <property type="project" value="InterPro"/>
</dbReference>
<dbReference type="InterPro" id="IPR036390">
    <property type="entry name" value="WH_DNA-bd_sf"/>
</dbReference>